<dbReference type="Pfam" id="PF13439">
    <property type="entry name" value="Glyco_transf_4"/>
    <property type="match status" value="1"/>
</dbReference>
<dbReference type="EC" id="2.4.1.250" evidence="3"/>
<dbReference type="Pfam" id="PF00534">
    <property type="entry name" value="Glycos_transf_1"/>
    <property type="match status" value="1"/>
</dbReference>
<proteinExistence type="predicted"/>
<dbReference type="Gene3D" id="3.40.50.2000">
    <property type="entry name" value="Glycogen Phosphorylase B"/>
    <property type="match status" value="2"/>
</dbReference>
<dbReference type="PANTHER" id="PTHR45947">
    <property type="entry name" value="SULFOQUINOVOSYL TRANSFERASE SQD2"/>
    <property type="match status" value="1"/>
</dbReference>
<dbReference type="InterPro" id="IPR001296">
    <property type="entry name" value="Glyco_trans_1"/>
</dbReference>
<evidence type="ECO:0000313" key="3">
    <source>
        <dbReference type="EMBL" id="XFO74174.1"/>
    </source>
</evidence>
<dbReference type="InterPro" id="IPR028098">
    <property type="entry name" value="Glyco_trans_4-like_N"/>
</dbReference>
<dbReference type="EMBL" id="CP155571">
    <property type="protein sequence ID" value="XFO74174.1"/>
    <property type="molecule type" value="Genomic_DNA"/>
</dbReference>
<reference evidence="3" key="1">
    <citation type="submission" date="2024-05" db="EMBL/GenBank/DDBJ databases">
        <title>Isolation and characterization of Sporomusa carbonis sp. nov., a carboxydotrophic hydrogenogen in the genus of Sporomusa isolated from a charcoal burning pile.</title>
        <authorList>
            <person name="Boeer T."/>
            <person name="Rosenbaum F."/>
            <person name="Eysell L."/>
            <person name="Mueller V."/>
            <person name="Daniel R."/>
            <person name="Poehlein A."/>
        </authorList>
    </citation>
    <scope>NUCLEOTIDE SEQUENCE [LARGE SCALE GENOMIC DNA]</scope>
    <source>
        <strain evidence="3">DSM 3132</strain>
    </source>
</reference>
<keyword evidence="4" id="KW-1185">Reference proteome</keyword>
<keyword evidence="3" id="KW-0328">Glycosyltransferase</keyword>
<accession>A0ABZ3J809</accession>
<dbReference type="RefSeq" id="WP_093793112.1">
    <property type="nucleotide sequence ID" value="NZ_CP155571.1"/>
</dbReference>
<sequence length="370" mass="41508">MNILLFFSQPWRVGGAETHVEALIKGLPQDRIFLIVNKGSDEQKLANLQQNYPELRIYRLQFRGLNAFSWISDFIKIISIIKEHQIDVISAQQRTAGIWSWLLHKFTAVPFTVTMHDAWHRALFCRLYSRLFPTMIVVSNNLQAILTTKFGFLKSQIHLINNGVDFSKFVSQNKEASRAALGLPKQQNLIVHASRLSSIKGAVALSLIDCMREVVRFIPDVRLVIIGEGPLRDAIEKKTAAFNAQYGDVIQLEKFTDTITGWYNSADVIVGEGRVAIEALACERPVVAIRNANTFLGAVTASNIGEAMEANFDKAVQTVTPKALAAEIRTAFSLDEEECAWIADEVRQKLGIDKMAAKYKMIFSSLIDKH</sequence>
<keyword evidence="3" id="KW-0808">Transferase</keyword>
<dbReference type="GO" id="GO:0102710">
    <property type="term" value="F:D-inositol-3-phosphate glycosyltransferase activity"/>
    <property type="evidence" value="ECO:0007669"/>
    <property type="project" value="UniProtKB-EC"/>
</dbReference>
<gene>
    <name evidence="3" type="primary">mshA_3</name>
    <name evidence="3" type="ORF">SPACI_042830</name>
</gene>
<name>A0ABZ3J809_SPOA4</name>
<evidence type="ECO:0000313" key="4">
    <source>
        <dbReference type="Proteomes" id="UP000216052"/>
    </source>
</evidence>
<organism evidence="3 4">
    <name type="scientific">Sporomusa acidovorans (strain ATCC 49682 / DSM 3132 / Mol)</name>
    <dbReference type="NCBI Taxonomy" id="1123286"/>
    <lineage>
        <taxon>Bacteria</taxon>
        <taxon>Bacillati</taxon>
        <taxon>Bacillota</taxon>
        <taxon>Negativicutes</taxon>
        <taxon>Selenomonadales</taxon>
        <taxon>Sporomusaceae</taxon>
        <taxon>Sporomusa</taxon>
    </lineage>
</organism>
<evidence type="ECO:0000259" key="1">
    <source>
        <dbReference type="Pfam" id="PF00534"/>
    </source>
</evidence>
<feature type="domain" description="Glycosyltransferase subfamily 4-like N-terminal" evidence="2">
    <location>
        <begin position="13"/>
        <end position="167"/>
    </location>
</feature>
<dbReference type="PANTHER" id="PTHR45947:SF3">
    <property type="entry name" value="SULFOQUINOVOSYL TRANSFERASE SQD2"/>
    <property type="match status" value="1"/>
</dbReference>
<dbReference type="SUPFAM" id="SSF53756">
    <property type="entry name" value="UDP-Glycosyltransferase/glycogen phosphorylase"/>
    <property type="match status" value="1"/>
</dbReference>
<protein>
    <submittedName>
        <fullName evidence="3">D-inositol-3-phosphate glycosyltransferase</fullName>
        <ecNumber evidence="3">2.4.1.250</ecNumber>
    </submittedName>
</protein>
<feature type="domain" description="Glycosyl transferase family 1" evidence="1">
    <location>
        <begin position="174"/>
        <end position="311"/>
    </location>
</feature>
<dbReference type="InterPro" id="IPR050194">
    <property type="entry name" value="Glycosyltransferase_grp1"/>
</dbReference>
<evidence type="ECO:0000259" key="2">
    <source>
        <dbReference type="Pfam" id="PF13439"/>
    </source>
</evidence>
<dbReference type="Proteomes" id="UP000216052">
    <property type="component" value="Chromosome"/>
</dbReference>